<reference evidence="1 2" key="1">
    <citation type="journal article" date="2017" name="Mol. Ecol.">
        <title>Comparative and population genomic landscape of Phellinus noxius: A hypervariable fungus causing root rot in trees.</title>
        <authorList>
            <person name="Chung C.L."/>
            <person name="Lee T.J."/>
            <person name="Akiba M."/>
            <person name="Lee H.H."/>
            <person name="Kuo T.H."/>
            <person name="Liu D."/>
            <person name="Ke H.M."/>
            <person name="Yokoi T."/>
            <person name="Roa M.B."/>
            <person name="Lu M.J."/>
            <person name="Chang Y.Y."/>
            <person name="Ann P.J."/>
            <person name="Tsai J.N."/>
            <person name="Chen C.Y."/>
            <person name="Tzean S.S."/>
            <person name="Ota Y."/>
            <person name="Hattori T."/>
            <person name="Sahashi N."/>
            <person name="Liou R.F."/>
            <person name="Kikuchi T."/>
            <person name="Tsai I.J."/>
        </authorList>
    </citation>
    <scope>NUCLEOTIDE SEQUENCE [LARGE SCALE GENOMIC DNA]</scope>
    <source>
        <strain evidence="1 2">FFPRI411160</strain>
    </source>
</reference>
<organism evidence="1 2">
    <name type="scientific">Pyrrhoderma noxium</name>
    <dbReference type="NCBI Taxonomy" id="2282107"/>
    <lineage>
        <taxon>Eukaryota</taxon>
        <taxon>Fungi</taxon>
        <taxon>Dikarya</taxon>
        <taxon>Basidiomycota</taxon>
        <taxon>Agaricomycotina</taxon>
        <taxon>Agaricomycetes</taxon>
        <taxon>Hymenochaetales</taxon>
        <taxon>Hymenochaetaceae</taxon>
        <taxon>Pyrrhoderma</taxon>
    </lineage>
</organism>
<protein>
    <submittedName>
        <fullName evidence="1">Uncharacterized protein</fullName>
    </submittedName>
</protein>
<evidence type="ECO:0000313" key="1">
    <source>
        <dbReference type="EMBL" id="PAV15215.1"/>
    </source>
</evidence>
<dbReference type="EMBL" id="NBII01000010">
    <property type="protein sequence ID" value="PAV15215.1"/>
    <property type="molecule type" value="Genomic_DNA"/>
</dbReference>
<sequence>MTAALPHSGYSRCFSPGTSSRWEYTINFIQRNKDAQVKKVGKGGPGSRFSANYIERHSPVLFRLPACPFKPQAGFGVKSDLSVPS</sequence>
<dbReference type="InParanoid" id="A0A286U6L4"/>
<accession>A0A286U6L4</accession>
<keyword evidence="2" id="KW-1185">Reference proteome</keyword>
<gene>
    <name evidence="1" type="ORF">PNOK_0897600</name>
</gene>
<name>A0A286U6L4_9AGAM</name>
<proteinExistence type="predicted"/>
<evidence type="ECO:0000313" key="2">
    <source>
        <dbReference type="Proteomes" id="UP000217199"/>
    </source>
</evidence>
<comment type="caution">
    <text evidence="1">The sequence shown here is derived from an EMBL/GenBank/DDBJ whole genome shotgun (WGS) entry which is preliminary data.</text>
</comment>
<dbReference type="Proteomes" id="UP000217199">
    <property type="component" value="Unassembled WGS sequence"/>
</dbReference>
<dbReference type="AlphaFoldDB" id="A0A286U6L4"/>